<evidence type="ECO:0000256" key="1">
    <source>
        <dbReference type="ARBA" id="ARBA00001974"/>
    </source>
</evidence>
<dbReference type="Gene3D" id="2.40.30.10">
    <property type="entry name" value="Translation factors"/>
    <property type="match status" value="1"/>
</dbReference>
<dbReference type="SUPFAM" id="SSF52343">
    <property type="entry name" value="Ferredoxin reductase-like, C-terminal NADP-linked domain"/>
    <property type="match status" value="1"/>
</dbReference>
<evidence type="ECO:0000256" key="7">
    <source>
        <dbReference type="ARBA" id="ARBA00023004"/>
    </source>
</evidence>
<dbReference type="SUPFAM" id="SSF63380">
    <property type="entry name" value="Riboflavin synthase domain-like"/>
    <property type="match status" value="1"/>
</dbReference>
<dbReference type="InterPro" id="IPR039261">
    <property type="entry name" value="FNR_nucleotide-bd"/>
</dbReference>
<dbReference type="RefSeq" id="WP_168912500.1">
    <property type="nucleotide sequence ID" value="NZ_JABACI010000002.1"/>
</dbReference>
<dbReference type="InterPro" id="IPR036010">
    <property type="entry name" value="2Fe-2S_ferredoxin-like_sf"/>
</dbReference>
<gene>
    <name evidence="12" type="primary">paaK</name>
    <name evidence="12" type="ORF">HF576_09220</name>
</gene>
<dbReference type="Pfam" id="PF00175">
    <property type="entry name" value="NAD_binding_1"/>
    <property type="match status" value="1"/>
</dbReference>
<dbReference type="Proteomes" id="UP001429745">
    <property type="component" value="Unassembled WGS sequence"/>
</dbReference>
<keyword evidence="2" id="KW-0285">Flavoprotein</keyword>
<dbReference type="Pfam" id="PF00111">
    <property type="entry name" value="Fer2"/>
    <property type="match status" value="1"/>
</dbReference>
<dbReference type="Pfam" id="PF00970">
    <property type="entry name" value="FAD_binding_6"/>
    <property type="match status" value="1"/>
</dbReference>
<evidence type="ECO:0000259" key="11">
    <source>
        <dbReference type="PROSITE" id="PS51384"/>
    </source>
</evidence>
<dbReference type="InterPro" id="IPR017927">
    <property type="entry name" value="FAD-bd_FR_type"/>
</dbReference>
<dbReference type="CDD" id="cd06214">
    <property type="entry name" value="PA_degradation_oxidoreductase_like"/>
    <property type="match status" value="1"/>
</dbReference>
<evidence type="ECO:0000313" key="12">
    <source>
        <dbReference type="EMBL" id="NLP84029.1"/>
    </source>
</evidence>
<comment type="caution">
    <text evidence="12">The sequence shown here is derived from an EMBL/GenBank/DDBJ whole genome shotgun (WGS) entry which is preliminary data.</text>
</comment>
<keyword evidence="13" id="KW-1185">Reference proteome</keyword>
<evidence type="ECO:0000256" key="2">
    <source>
        <dbReference type="ARBA" id="ARBA00022630"/>
    </source>
</evidence>
<keyword evidence="4" id="KW-0479">Metal-binding</keyword>
<accession>A0ABX1KAI4</accession>
<dbReference type="InterPro" id="IPR050415">
    <property type="entry name" value="MRET"/>
</dbReference>
<keyword evidence="5" id="KW-0274">FAD</keyword>
<sequence length="387" mass="41658">MTAATTSPTAVSAPAETAPSAGRRRAVFHPLTVESVRPLTADSIEVGFAVPAELAEAFDYRPGQHIALRMTLDGAEVRRSYSLCRAPAGTGAPGTLSVAIKRERGGAFSTWALEHLTAGDVIEVMSPDGHFTPHGRYDRPARFAAIAAGSGITPIMALIEHHLGERPDDTFDLVYSNRTAVDAMFIDELADLKDRYPARLALHHVLTRERRPADLFSGRLDEKRLEALLTRVLRPETVDEWFLCGPFELVERARAVLLRLGVEASAIRVELFSTGRDEHAGPKPPPVEVTPGEPVRTISFRLDGTSGTVTTPVSASETILAAALRTRGDVPFACAGGVCGTCRAVLRQGTVDMAQNHALEPDELERGLILTCQSVPTSDAVSVDWDA</sequence>
<reference evidence="12 13" key="1">
    <citation type="submission" date="2020-04" db="EMBL/GenBank/DDBJ databases">
        <title>CFH 90308 Microbacterium sp.</title>
        <authorList>
            <person name="Nie G."/>
            <person name="Ming H."/>
            <person name="Xia T."/>
        </authorList>
    </citation>
    <scope>NUCLEOTIDE SEQUENCE [LARGE SCALE GENOMIC DNA]</scope>
    <source>
        <strain evidence="12 13">CFH 90308</strain>
    </source>
</reference>
<evidence type="ECO:0000256" key="4">
    <source>
        <dbReference type="ARBA" id="ARBA00022723"/>
    </source>
</evidence>
<evidence type="ECO:0000256" key="6">
    <source>
        <dbReference type="ARBA" id="ARBA00023002"/>
    </source>
</evidence>
<feature type="compositionally biased region" description="Low complexity" evidence="9">
    <location>
        <begin position="1"/>
        <end position="21"/>
    </location>
</feature>
<dbReference type="InterPro" id="IPR011884">
    <property type="entry name" value="PaaE"/>
</dbReference>
<dbReference type="EMBL" id="JABACI010000002">
    <property type="protein sequence ID" value="NLP84029.1"/>
    <property type="molecule type" value="Genomic_DNA"/>
</dbReference>
<dbReference type="NCBIfam" id="TIGR02160">
    <property type="entry name" value="PA_CoA_Oxy5"/>
    <property type="match status" value="1"/>
</dbReference>
<dbReference type="SUPFAM" id="SSF54292">
    <property type="entry name" value="2Fe-2S ferredoxin-like"/>
    <property type="match status" value="1"/>
</dbReference>
<dbReference type="PANTHER" id="PTHR47354">
    <property type="entry name" value="NADH OXIDOREDUCTASE HCR"/>
    <property type="match status" value="1"/>
</dbReference>
<dbReference type="Gene3D" id="3.10.20.30">
    <property type="match status" value="1"/>
</dbReference>
<keyword evidence="3" id="KW-0001">2Fe-2S</keyword>
<protein>
    <submittedName>
        <fullName evidence="12">Phenylacetate-CoA oxygenase/reductase subunit PaaK</fullName>
    </submittedName>
</protein>
<dbReference type="PROSITE" id="PS51085">
    <property type="entry name" value="2FE2S_FER_2"/>
    <property type="match status" value="1"/>
</dbReference>
<dbReference type="InterPro" id="IPR001433">
    <property type="entry name" value="OxRdtase_FAD/NAD-bd"/>
</dbReference>
<dbReference type="InterPro" id="IPR006058">
    <property type="entry name" value="2Fe2S_fd_BS"/>
</dbReference>
<evidence type="ECO:0000256" key="3">
    <source>
        <dbReference type="ARBA" id="ARBA00022714"/>
    </source>
</evidence>
<feature type="domain" description="2Fe-2S ferredoxin-type" evidence="10">
    <location>
        <begin position="296"/>
        <end position="387"/>
    </location>
</feature>
<evidence type="ECO:0000256" key="9">
    <source>
        <dbReference type="SAM" id="MobiDB-lite"/>
    </source>
</evidence>
<comment type="cofactor">
    <cofactor evidence="1">
        <name>FAD</name>
        <dbReference type="ChEBI" id="CHEBI:57692"/>
    </cofactor>
</comment>
<keyword evidence="8" id="KW-0411">Iron-sulfur</keyword>
<dbReference type="PROSITE" id="PS51384">
    <property type="entry name" value="FAD_FR"/>
    <property type="match status" value="1"/>
</dbReference>
<dbReference type="CDD" id="cd00207">
    <property type="entry name" value="fer2"/>
    <property type="match status" value="1"/>
</dbReference>
<feature type="domain" description="FAD-binding FR-type" evidence="11">
    <location>
        <begin position="26"/>
        <end position="134"/>
    </location>
</feature>
<dbReference type="InterPro" id="IPR001041">
    <property type="entry name" value="2Fe-2S_ferredoxin-type"/>
</dbReference>
<name>A0ABX1KAI4_9MICO</name>
<dbReference type="InterPro" id="IPR017938">
    <property type="entry name" value="Riboflavin_synthase-like_b-brl"/>
</dbReference>
<dbReference type="PANTHER" id="PTHR47354:SF8">
    <property type="entry name" value="1,2-PHENYLACETYL-COA EPOXIDASE, SUBUNIT E"/>
    <property type="match status" value="1"/>
</dbReference>
<evidence type="ECO:0000256" key="5">
    <source>
        <dbReference type="ARBA" id="ARBA00022827"/>
    </source>
</evidence>
<keyword evidence="7" id="KW-0408">Iron</keyword>
<dbReference type="InterPro" id="IPR008333">
    <property type="entry name" value="Cbr1-like_FAD-bd_dom"/>
</dbReference>
<organism evidence="12 13">
    <name type="scientific">Microbacterium salsuginis</name>
    <dbReference type="NCBI Taxonomy" id="2722803"/>
    <lineage>
        <taxon>Bacteria</taxon>
        <taxon>Bacillati</taxon>
        <taxon>Actinomycetota</taxon>
        <taxon>Actinomycetes</taxon>
        <taxon>Micrococcales</taxon>
        <taxon>Microbacteriaceae</taxon>
        <taxon>Microbacterium</taxon>
    </lineage>
</organism>
<dbReference type="InterPro" id="IPR012675">
    <property type="entry name" value="Beta-grasp_dom_sf"/>
</dbReference>
<evidence type="ECO:0000256" key="8">
    <source>
        <dbReference type="ARBA" id="ARBA00023014"/>
    </source>
</evidence>
<dbReference type="PROSITE" id="PS00197">
    <property type="entry name" value="2FE2S_FER_1"/>
    <property type="match status" value="1"/>
</dbReference>
<evidence type="ECO:0000313" key="13">
    <source>
        <dbReference type="Proteomes" id="UP001429745"/>
    </source>
</evidence>
<feature type="region of interest" description="Disordered" evidence="9">
    <location>
        <begin position="1"/>
        <end position="23"/>
    </location>
</feature>
<proteinExistence type="predicted"/>
<keyword evidence="6" id="KW-0560">Oxidoreductase</keyword>
<dbReference type="Gene3D" id="3.40.50.80">
    <property type="entry name" value="Nucleotide-binding domain of ferredoxin-NADP reductase (FNR) module"/>
    <property type="match status" value="1"/>
</dbReference>
<evidence type="ECO:0000259" key="10">
    <source>
        <dbReference type="PROSITE" id="PS51085"/>
    </source>
</evidence>